<accession>A0ACC3B0N3</accession>
<dbReference type="EMBL" id="JAOPJF010000037">
    <property type="protein sequence ID" value="KAK1143681.1"/>
    <property type="molecule type" value="Genomic_DNA"/>
</dbReference>
<organism evidence="1 2">
    <name type="scientific">Aspergillus melleus</name>
    <dbReference type="NCBI Taxonomy" id="138277"/>
    <lineage>
        <taxon>Eukaryota</taxon>
        <taxon>Fungi</taxon>
        <taxon>Dikarya</taxon>
        <taxon>Ascomycota</taxon>
        <taxon>Pezizomycotina</taxon>
        <taxon>Eurotiomycetes</taxon>
        <taxon>Eurotiomycetidae</taxon>
        <taxon>Eurotiales</taxon>
        <taxon>Aspergillaceae</taxon>
        <taxon>Aspergillus</taxon>
        <taxon>Aspergillus subgen. Circumdati</taxon>
    </lineage>
</organism>
<sequence length="76" mass="8503">MVEPLVPFFERHFSNSEVLVITILYGVEDEKLPYQSDAEDELDAMWATNLEAVQLDAHTDDGNDGGDDTEADTDIE</sequence>
<evidence type="ECO:0000313" key="1">
    <source>
        <dbReference type="EMBL" id="KAK1143681.1"/>
    </source>
</evidence>
<evidence type="ECO:0000313" key="2">
    <source>
        <dbReference type="Proteomes" id="UP001177260"/>
    </source>
</evidence>
<protein>
    <submittedName>
        <fullName evidence="1">Uncharacterized protein</fullName>
    </submittedName>
</protein>
<gene>
    <name evidence="1" type="ORF">N8T08_006081</name>
</gene>
<comment type="caution">
    <text evidence="1">The sequence shown here is derived from an EMBL/GenBank/DDBJ whole genome shotgun (WGS) entry which is preliminary data.</text>
</comment>
<name>A0ACC3B0N3_9EURO</name>
<dbReference type="Proteomes" id="UP001177260">
    <property type="component" value="Unassembled WGS sequence"/>
</dbReference>
<keyword evidence="2" id="KW-1185">Reference proteome</keyword>
<reference evidence="1 2" key="1">
    <citation type="journal article" date="2023" name="ACS Omega">
        <title>Identification of the Neoaspergillic Acid Biosynthesis Gene Cluster by Establishing an In Vitro CRISPR-Ribonucleoprotein Genetic System in Aspergillus melleus.</title>
        <authorList>
            <person name="Yuan B."/>
            <person name="Grau M.F."/>
            <person name="Murata R.M."/>
            <person name="Torok T."/>
            <person name="Venkateswaran K."/>
            <person name="Stajich J.E."/>
            <person name="Wang C.C.C."/>
        </authorList>
    </citation>
    <scope>NUCLEOTIDE SEQUENCE [LARGE SCALE GENOMIC DNA]</scope>
    <source>
        <strain evidence="1 2">IMV 1140</strain>
    </source>
</reference>
<proteinExistence type="predicted"/>